<dbReference type="AlphaFoldDB" id="A0A422Q7F7"/>
<keyword evidence="1" id="KW-0472">Membrane</keyword>
<dbReference type="GO" id="GO:0006488">
    <property type="term" value="P:dolichol-linked oligosaccharide biosynthetic process"/>
    <property type="evidence" value="ECO:0007669"/>
    <property type="project" value="InterPro"/>
</dbReference>
<organism evidence="2 3">
    <name type="scientific">Trypanosoma conorhini</name>
    <dbReference type="NCBI Taxonomy" id="83891"/>
    <lineage>
        <taxon>Eukaryota</taxon>
        <taxon>Discoba</taxon>
        <taxon>Euglenozoa</taxon>
        <taxon>Kinetoplastea</taxon>
        <taxon>Metakinetoplastina</taxon>
        <taxon>Trypanosomatida</taxon>
        <taxon>Trypanosomatidae</taxon>
        <taxon>Trypanosoma</taxon>
    </lineage>
</organism>
<feature type="transmembrane region" description="Helical" evidence="1">
    <location>
        <begin position="6"/>
        <end position="29"/>
    </location>
</feature>
<dbReference type="Proteomes" id="UP000284403">
    <property type="component" value="Unassembled WGS sequence"/>
</dbReference>
<dbReference type="GO" id="GO:0003865">
    <property type="term" value="F:3-oxo-5-alpha-steroid 4-dehydrogenase activity"/>
    <property type="evidence" value="ECO:0007669"/>
    <property type="project" value="TreeGrafter"/>
</dbReference>
<keyword evidence="2" id="KW-0560">Oxidoreductase</keyword>
<dbReference type="PANTHER" id="PTHR14624:SF0">
    <property type="entry name" value="POLYPRENOL REDUCTASE"/>
    <property type="match status" value="1"/>
</dbReference>
<comment type="caution">
    <text evidence="2">The sequence shown here is derived from an EMBL/GenBank/DDBJ whole genome shotgun (WGS) entry which is preliminary data.</text>
</comment>
<feature type="transmembrane region" description="Helical" evidence="1">
    <location>
        <begin position="109"/>
        <end position="129"/>
    </location>
</feature>
<name>A0A422Q7F7_9TRYP</name>
<sequence length="400" mass="43711">MRGTTCVLLLCVTCIYWVLAVLILLLRVVDPHMRGLVRYGGRHGKGSTAADGDNNNNIAAAGKRAGVHVVCKDRVSPTEHRGWLWNGVTVAVRALEGSMLCRVRVGRKCGFCAFYLTGIVSAFLLWQTWASSRVAASCYESLPLAAFFIHCAVRLWECLQVHRFRGGPQDTVTLFAALAGCSFYVFAVISSSPVICSVARAVAEKPAASRVLGSVAGSRSFPVVPVTTVGAFLLHLLLQRLQGLHHGILARLRGAPRASSASFEAPISGRKRHADEVCSGVEASAAASGSFYRFPNACLFAYVLEPHYACEILMYVVNAVSLWTLTSHDAASMLEVWRSKGAYGTLLLAASYATPLGVLLFSLFNLAMTASEHRLFWNQLNARRERKESVPPWNLFYRVW</sequence>
<protein>
    <submittedName>
        <fullName evidence="2">Oxidoreductase</fullName>
        <ecNumber evidence="2">1.3.-.-</ecNumber>
    </submittedName>
</protein>
<dbReference type="EC" id="1.3.-.-" evidence="2"/>
<evidence type="ECO:0000313" key="2">
    <source>
        <dbReference type="EMBL" id="RNF25891.1"/>
    </source>
</evidence>
<dbReference type="UniPathway" id="UPA00378"/>
<keyword evidence="3" id="KW-1185">Reference proteome</keyword>
<keyword evidence="1" id="KW-1133">Transmembrane helix</keyword>
<gene>
    <name evidence="2" type="ORF">Tco025E_01857</name>
</gene>
<proteinExistence type="predicted"/>
<reference evidence="2 3" key="1">
    <citation type="journal article" date="2018" name="BMC Genomics">
        <title>Genomic comparison of Trypanosoma conorhini and Trypanosoma rangeli to Trypanosoma cruzi strains of high and low virulence.</title>
        <authorList>
            <person name="Bradwell K.R."/>
            <person name="Koparde V.N."/>
            <person name="Matveyev A.V."/>
            <person name="Serrano M.G."/>
            <person name="Alves J.M."/>
            <person name="Parikh H."/>
            <person name="Huang B."/>
            <person name="Lee V."/>
            <person name="Espinosa-Alvarez O."/>
            <person name="Ortiz P.A."/>
            <person name="Costa-Martins A.G."/>
            <person name="Teixeira M.M."/>
            <person name="Buck G.A."/>
        </authorList>
    </citation>
    <scope>NUCLEOTIDE SEQUENCE [LARGE SCALE GENOMIC DNA]</scope>
    <source>
        <strain evidence="2 3">025E</strain>
    </source>
</reference>
<evidence type="ECO:0000313" key="3">
    <source>
        <dbReference type="Proteomes" id="UP000284403"/>
    </source>
</evidence>
<dbReference type="GO" id="GO:0016095">
    <property type="term" value="P:polyprenol catabolic process"/>
    <property type="evidence" value="ECO:0007669"/>
    <property type="project" value="TreeGrafter"/>
</dbReference>
<dbReference type="GO" id="GO:0005783">
    <property type="term" value="C:endoplasmic reticulum"/>
    <property type="evidence" value="ECO:0007669"/>
    <property type="project" value="TreeGrafter"/>
</dbReference>
<accession>A0A422Q7F7</accession>
<dbReference type="RefSeq" id="XP_029231097.1">
    <property type="nucleotide sequence ID" value="XM_029368793.1"/>
</dbReference>
<feature type="transmembrane region" description="Helical" evidence="1">
    <location>
        <begin position="171"/>
        <end position="200"/>
    </location>
</feature>
<dbReference type="GeneID" id="40315468"/>
<keyword evidence="1" id="KW-0812">Transmembrane</keyword>
<dbReference type="OrthoDB" id="273359at2759"/>
<feature type="transmembrane region" description="Helical" evidence="1">
    <location>
        <begin position="346"/>
        <end position="367"/>
    </location>
</feature>
<feature type="transmembrane region" description="Helical" evidence="1">
    <location>
        <begin position="220"/>
        <end position="238"/>
    </location>
</feature>
<dbReference type="EMBL" id="MKKU01000067">
    <property type="protein sequence ID" value="RNF25891.1"/>
    <property type="molecule type" value="Genomic_DNA"/>
</dbReference>
<dbReference type="PANTHER" id="PTHR14624">
    <property type="entry name" value="DFG10 PROTEIN"/>
    <property type="match status" value="1"/>
</dbReference>
<dbReference type="PROSITE" id="PS50244">
    <property type="entry name" value="S5A_REDUCTASE"/>
    <property type="match status" value="1"/>
</dbReference>
<dbReference type="InterPro" id="IPR039698">
    <property type="entry name" value="Dfg10/SRD5A3"/>
</dbReference>
<evidence type="ECO:0000256" key="1">
    <source>
        <dbReference type="SAM" id="Phobius"/>
    </source>
</evidence>